<dbReference type="PANTHER" id="PTHR43168">
    <property type="entry name" value="50S RIBOSOMAL PROTEIN L33, CHLOROPLASTIC"/>
    <property type="match status" value="1"/>
</dbReference>
<evidence type="ECO:0000256" key="3">
    <source>
        <dbReference type="ARBA" id="ARBA00023274"/>
    </source>
</evidence>
<dbReference type="Proteomes" id="UP000179233">
    <property type="component" value="Unassembled WGS sequence"/>
</dbReference>
<comment type="caution">
    <text evidence="6">The sequence shown here is derived from an EMBL/GenBank/DDBJ whole genome shotgun (WGS) entry which is preliminary data.</text>
</comment>
<accession>A0A1G1VRY9</accession>
<evidence type="ECO:0000256" key="4">
    <source>
        <dbReference type="ARBA" id="ARBA00035176"/>
    </source>
</evidence>
<dbReference type="AlphaFoldDB" id="A0A1G1VRY9"/>
<dbReference type="InterPro" id="IPR038584">
    <property type="entry name" value="Ribosomal_bL33_sf"/>
</dbReference>
<reference evidence="6 7" key="1">
    <citation type="journal article" date="2016" name="Nat. Commun.">
        <title>Thousands of microbial genomes shed light on interconnected biogeochemical processes in an aquifer system.</title>
        <authorList>
            <person name="Anantharaman K."/>
            <person name="Brown C.T."/>
            <person name="Hug L.A."/>
            <person name="Sharon I."/>
            <person name="Castelle C.J."/>
            <person name="Probst A.J."/>
            <person name="Thomas B.C."/>
            <person name="Singh A."/>
            <person name="Wilkins M.J."/>
            <person name="Karaoz U."/>
            <person name="Brodie E.L."/>
            <person name="Williams K.H."/>
            <person name="Hubbard S.S."/>
            <person name="Banfield J.F."/>
        </authorList>
    </citation>
    <scope>NUCLEOTIDE SEQUENCE [LARGE SCALE GENOMIC DNA]</scope>
</reference>
<evidence type="ECO:0000313" key="6">
    <source>
        <dbReference type="EMBL" id="OGY18162.1"/>
    </source>
</evidence>
<gene>
    <name evidence="5" type="primary">rpmG</name>
    <name evidence="6" type="ORF">A2786_01440</name>
</gene>
<dbReference type="GO" id="GO:0005737">
    <property type="term" value="C:cytoplasm"/>
    <property type="evidence" value="ECO:0007669"/>
    <property type="project" value="UniProtKB-ARBA"/>
</dbReference>
<sequence length="58" mass="6745">MATKKGPRIVVGLKCTVCGSFNYISERNKLNTPEKLNLRKFCKRCRKHQPHKETSKLK</sequence>
<dbReference type="Gene3D" id="2.20.28.120">
    <property type="entry name" value="Ribosomal protein L33"/>
    <property type="match status" value="1"/>
</dbReference>
<dbReference type="HAMAP" id="MF_00294">
    <property type="entry name" value="Ribosomal_bL33"/>
    <property type="match status" value="1"/>
</dbReference>
<organism evidence="6 7">
    <name type="scientific">Candidatus Chisholmbacteria bacterium RIFCSPHIGHO2_01_FULL_52_32</name>
    <dbReference type="NCBI Taxonomy" id="1797591"/>
    <lineage>
        <taxon>Bacteria</taxon>
        <taxon>Candidatus Chisholmiibacteriota</taxon>
    </lineage>
</organism>
<evidence type="ECO:0000256" key="2">
    <source>
        <dbReference type="ARBA" id="ARBA00022980"/>
    </source>
</evidence>
<dbReference type="NCBIfam" id="TIGR01023">
    <property type="entry name" value="rpmG_bact"/>
    <property type="match status" value="1"/>
</dbReference>
<dbReference type="Pfam" id="PF00471">
    <property type="entry name" value="Ribosomal_L33"/>
    <property type="match status" value="1"/>
</dbReference>
<dbReference type="NCBIfam" id="NF001764">
    <property type="entry name" value="PRK00504.1"/>
    <property type="match status" value="1"/>
</dbReference>
<dbReference type="GO" id="GO:1990904">
    <property type="term" value="C:ribonucleoprotein complex"/>
    <property type="evidence" value="ECO:0007669"/>
    <property type="project" value="UniProtKB-KW"/>
</dbReference>
<dbReference type="GO" id="GO:0006412">
    <property type="term" value="P:translation"/>
    <property type="evidence" value="ECO:0007669"/>
    <property type="project" value="UniProtKB-UniRule"/>
</dbReference>
<evidence type="ECO:0000256" key="1">
    <source>
        <dbReference type="ARBA" id="ARBA00007596"/>
    </source>
</evidence>
<dbReference type="GO" id="GO:0005840">
    <property type="term" value="C:ribosome"/>
    <property type="evidence" value="ECO:0007669"/>
    <property type="project" value="UniProtKB-KW"/>
</dbReference>
<proteinExistence type="inferred from homology"/>
<keyword evidence="3 5" id="KW-0687">Ribonucleoprotein</keyword>
<dbReference type="EMBL" id="MHCJ01000003">
    <property type="protein sequence ID" value="OGY18162.1"/>
    <property type="molecule type" value="Genomic_DNA"/>
</dbReference>
<dbReference type="GO" id="GO:0003735">
    <property type="term" value="F:structural constituent of ribosome"/>
    <property type="evidence" value="ECO:0007669"/>
    <property type="project" value="InterPro"/>
</dbReference>
<dbReference type="InterPro" id="IPR011332">
    <property type="entry name" value="Ribosomal_zn-bd"/>
</dbReference>
<name>A0A1G1VRY9_9BACT</name>
<evidence type="ECO:0000313" key="7">
    <source>
        <dbReference type="Proteomes" id="UP000179233"/>
    </source>
</evidence>
<dbReference type="InterPro" id="IPR001705">
    <property type="entry name" value="Ribosomal_bL33"/>
</dbReference>
<comment type="similarity">
    <text evidence="1 5">Belongs to the bacterial ribosomal protein bL33 family.</text>
</comment>
<evidence type="ECO:0000256" key="5">
    <source>
        <dbReference type="HAMAP-Rule" id="MF_00294"/>
    </source>
</evidence>
<keyword evidence="2 5" id="KW-0689">Ribosomal protein</keyword>
<dbReference type="PANTHER" id="PTHR43168:SF2">
    <property type="entry name" value="LARGE RIBOSOMAL SUBUNIT PROTEIN BL33C"/>
    <property type="match status" value="1"/>
</dbReference>
<protein>
    <recommendedName>
        <fullName evidence="4 5">Large ribosomal subunit protein bL33</fullName>
    </recommendedName>
</protein>
<dbReference type="NCBIfam" id="NF001860">
    <property type="entry name" value="PRK00595.1"/>
    <property type="match status" value="1"/>
</dbReference>
<dbReference type="SUPFAM" id="SSF57829">
    <property type="entry name" value="Zn-binding ribosomal proteins"/>
    <property type="match status" value="1"/>
</dbReference>